<evidence type="ECO:0000256" key="5">
    <source>
        <dbReference type="PROSITE-ProRule" id="PRU00376"/>
    </source>
</evidence>
<feature type="compositionally biased region" description="Basic and acidic residues" evidence="6">
    <location>
        <begin position="495"/>
        <end position="510"/>
    </location>
</feature>
<keyword evidence="4 5" id="KW-0539">Nucleus</keyword>
<reference evidence="8 9" key="1">
    <citation type="journal article" date="2012" name="BMC Genomics">
        <title>Tools to kill: Genome of one of the most destructive plant pathogenic fungi Macrophomina phaseolina.</title>
        <authorList>
            <person name="Islam M.S."/>
            <person name="Haque M.S."/>
            <person name="Islam M.M."/>
            <person name="Emdad E.M."/>
            <person name="Halim A."/>
            <person name="Hossen Q.M.M."/>
            <person name="Hossain M.Z."/>
            <person name="Ahmed B."/>
            <person name="Rahim S."/>
            <person name="Rahman M.S."/>
            <person name="Alam M.M."/>
            <person name="Hou S."/>
            <person name="Wan X."/>
            <person name="Saito J.A."/>
            <person name="Alam M."/>
        </authorList>
    </citation>
    <scope>NUCLEOTIDE SEQUENCE [LARGE SCALE GENOMIC DNA]</scope>
    <source>
        <strain evidence="8 9">MS6</strain>
    </source>
</reference>
<dbReference type="InterPro" id="IPR038704">
    <property type="entry name" value="YEAST_sf"/>
</dbReference>
<feature type="compositionally biased region" description="Low complexity" evidence="6">
    <location>
        <begin position="480"/>
        <end position="494"/>
    </location>
</feature>
<comment type="caution">
    <text evidence="8">The sequence shown here is derived from an EMBL/GenBank/DDBJ whole genome shotgun (WGS) entry which is preliminary data.</text>
</comment>
<feature type="region of interest" description="Disordered" evidence="6">
    <location>
        <begin position="1"/>
        <end position="283"/>
    </location>
</feature>
<evidence type="ECO:0000256" key="2">
    <source>
        <dbReference type="ARBA" id="ARBA00023015"/>
    </source>
</evidence>
<evidence type="ECO:0000256" key="6">
    <source>
        <dbReference type="SAM" id="MobiDB-lite"/>
    </source>
</evidence>
<comment type="subcellular location">
    <subcellularLocation>
        <location evidence="5">Nucleus</location>
    </subcellularLocation>
</comment>
<protein>
    <recommendedName>
        <fullName evidence="1">Protein AF-9 homolog</fullName>
    </recommendedName>
</protein>
<evidence type="ECO:0000256" key="3">
    <source>
        <dbReference type="ARBA" id="ARBA00023163"/>
    </source>
</evidence>
<organism evidence="8 9">
    <name type="scientific">Macrophomina phaseolina (strain MS6)</name>
    <name type="common">Charcoal rot fungus</name>
    <dbReference type="NCBI Taxonomy" id="1126212"/>
    <lineage>
        <taxon>Eukaryota</taxon>
        <taxon>Fungi</taxon>
        <taxon>Dikarya</taxon>
        <taxon>Ascomycota</taxon>
        <taxon>Pezizomycotina</taxon>
        <taxon>Dothideomycetes</taxon>
        <taxon>Dothideomycetes incertae sedis</taxon>
        <taxon>Botryosphaeriales</taxon>
        <taxon>Botryosphaeriaceae</taxon>
        <taxon>Macrophomina</taxon>
    </lineage>
</organism>
<gene>
    <name evidence="8" type="ORF">MPH_07556</name>
</gene>
<dbReference type="EMBL" id="AHHD01000323">
    <property type="protein sequence ID" value="EKG15222.1"/>
    <property type="molecule type" value="Genomic_DNA"/>
</dbReference>
<feature type="compositionally biased region" description="Polar residues" evidence="6">
    <location>
        <begin position="144"/>
        <end position="161"/>
    </location>
</feature>
<dbReference type="OrthoDB" id="16041at2759"/>
<feature type="compositionally biased region" description="Basic and acidic residues" evidence="6">
    <location>
        <begin position="7"/>
        <end position="16"/>
    </location>
</feature>
<dbReference type="InParanoid" id="K2RR35"/>
<proteinExistence type="predicted"/>
<feature type="compositionally biased region" description="Low complexity" evidence="6">
    <location>
        <begin position="74"/>
        <end position="129"/>
    </location>
</feature>
<dbReference type="STRING" id="1126212.K2RR35"/>
<dbReference type="InterPro" id="IPR055129">
    <property type="entry name" value="YEATS_dom"/>
</dbReference>
<name>K2RR35_MACPH</name>
<dbReference type="PANTHER" id="PTHR47573">
    <property type="entry name" value="PROTEIN AF-9 HOMOLOG"/>
    <property type="match status" value="1"/>
</dbReference>
<keyword evidence="2" id="KW-0805">Transcription regulation</keyword>
<evidence type="ECO:0000313" key="8">
    <source>
        <dbReference type="EMBL" id="EKG15222.1"/>
    </source>
</evidence>
<dbReference type="HOGENOM" id="CLU_495193_0_0_1"/>
<dbReference type="Pfam" id="PF03366">
    <property type="entry name" value="YEATS"/>
    <property type="match status" value="1"/>
</dbReference>
<dbReference type="GO" id="GO:0005634">
    <property type="term" value="C:nucleus"/>
    <property type="evidence" value="ECO:0007669"/>
    <property type="project" value="UniProtKB-SubCell"/>
</dbReference>
<evidence type="ECO:0000256" key="4">
    <source>
        <dbReference type="ARBA" id="ARBA00023242"/>
    </source>
</evidence>
<evidence type="ECO:0000313" key="9">
    <source>
        <dbReference type="Proteomes" id="UP000007129"/>
    </source>
</evidence>
<feature type="region of interest" description="Disordered" evidence="6">
    <location>
        <begin position="465"/>
        <end position="516"/>
    </location>
</feature>
<feature type="compositionally biased region" description="Basic and acidic residues" evidence="6">
    <location>
        <begin position="199"/>
        <end position="209"/>
    </location>
</feature>
<dbReference type="InterPro" id="IPR005033">
    <property type="entry name" value="YEATS"/>
</dbReference>
<dbReference type="Gene3D" id="2.60.40.1970">
    <property type="entry name" value="YEATS domain"/>
    <property type="match status" value="1"/>
</dbReference>
<dbReference type="Proteomes" id="UP000007129">
    <property type="component" value="Unassembled WGS sequence"/>
</dbReference>
<keyword evidence="3" id="KW-0804">Transcription</keyword>
<dbReference type="VEuPathDB" id="FungiDB:MPH_07556"/>
<dbReference type="AlphaFoldDB" id="K2RR35"/>
<feature type="compositionally biased region" description="Low complexity" evidence="6">
    <location>
        <begin position="33"/>
        <end position="57"/>
    </location>
</feature>
<sequence>MPAETPQRVEQDEQLHHASHSRPPPDRPPPEACPAGATPPAAAGAAGAAAGAAAAAAGRDDGGVADSPLPQPQPSTSQATSSAQHAPAQPSAAPASSAPVAHDPSNHGTPAAASPSAANTPTSTSAALPENSNPSAATKHRRSNSSARPTPSRTPTSQNGIPTELIPAELRGDFAPGVWEPANQKRRTHSRNVSLAEPRSSDEEQDAARNRRKSSQPVSASGSSRKRSAPAPETTTLPHRDSDSASAARKKTTAQHVAQSQQAPHHTPARHHHAQSLPNIDTSVRHRRTATLNSTPSTPYAAMVGLSDKKRVKGVKITRAFRIGSEAWKLDEKNRPPGIPEDHTTGWRVYVENVDGGPDLSTWLNKVQFSLHETYPNNKRMIANPPFEVRETGWGGFTVEIRLYFQPYVGEKHAVRSHYLYLEPYGPPDNVERQRNANLVKAEILDFIEFNEPTEVLYAALTDEDRQWPPEGTGRGKGKGAAAAAAQAAAQRKAAGQEDRSVELPERATERNPYSKQMEETFVRLFKQAEVDVDKQIEELTKKKEKVEARRRELIASGDLDVGKKKK</sequence>
<feature type="region of interest" description="Disordered" evidence="6">
    <location>
        <begin position="543"/>
        <end position="567"/>
    </location>
</feature>
<dbReference type="PROSITE" id="PS51037">
    <property type="entry name" value="YEATS"/>
    <property type="match status" value="1"/>
</dbReference>
<feature type="domain" description="YEATS" evidence="7">
    <location>
        <begin position="311"/>
        <end position="464"/>
    </location>
</feature>
<dbReference type="PANTHER" id="PTHR47573:SF1">
    <property type="entry name" value="PROTEIN AF-9 HOMOLOG"/>
    <property type="match status" value="1"/>
</dbReference>
<dbReference type="GO" id="GO:0000785">
    <property type="term" value="C:chromatin"/>
    <property type="evidence" value="ECO:0007669"/>
    <property type="project" value="UniProtKB-ARBA"/>
</dbReference>
<dbReference type="GO" id="GO:0006355">
    <property type="term" value="P:regulation of DNA-templated transcription"/>
    <property type="evidence" value="ECO:0007669"/>
    <property type="project" value="InterPro"/>
</dbReference>
<evidence type="ECO:0000256" key="1">
    <source>
        <dbReference type="ARBA" id="ARBA00022408"/>
    </source>
</evidence>
<dbReference type="eggNOG" id="KOG3149">
    <property type="taxonomic scope" value="Eukaryota"/>
</dbReference>
<accession>K2RR35</accession>
<evidence type="ECO:0000259" key="7">
    <source>
        <dbReference type="PROSITE" id="PS51037"/>
    </source>
</evidence>
<feature type="compositionally biased region" description="Basic and acidic residues" evidence="6">
    <location>
        <begin position="543"/>
        <end position="554"/>
    </location>
</feature>